<proteinExistence type="predicted"/>
<protein>
    <recommendedName>
        <fullName evidence="3">Terminase</fullName>
    </recommendedName>
</protein>
<evidence type="ECO:0000313" key="2">
    <source>
        <dbReference type="Proteomes" id="UP000215771"/>
    </source>
</evidence>
<dbReference type="RefSeq" id="WP_095275393.1">
    <property type="nucleotide sequence ID" value="NZ_CP047655.1"/>
</dbReference>
<gene>
    <name evidence="1" type="ORF">CIG21_01725</name>
</gene>
<reference evidence="1 2" key="1">
    <citation type="submission" date="2017-08" db="EMBL/GenBank/DDBJ databases">
        <authorList>
            <person name="de Groot N.N."/>
        </authorList>
    </citation>
    <scope>NUCLEOTIDE SEQUENCE [LARGE SCALE GENOMIC DNA]</scope>
    <source>
        <strain evidence="1 2">NBT06-6</strain>
    </source>
</reference>
<dbReference type="InterPro" id="IPR027417">
    <property type="entry name" value="P-loop_NTPase"/>
</dbReference>
<dbReference type="Proteomes" id="UP000215771">
    <property type="component" value="Unassembled WGS sequence"/>
</dbReference>
<dbReference type="AlphaFoldDB" id="A0A269PFL7"/>
<dbReference type="Gene3D" id="3.40.50.300">
    <property type="entry name" value="P-loop containing nucleotide triphosphate hydrolases"/>
    <property type="match status" value="1"/>
</dbReference>
<organism evidence="1 2">
    <name type="scientific">Corynebacterium hadale</name>
    <dbReference type="NCBI Taxonomy" id="2026255"/>
    <lineage>
        <taxon>Bacteria</taxon>
        <taxon>Bacillati</taxon>
        <taxon>Actinomycetota</taxon>
        <taxon>Actinomycetes</taxon>
        <taxon>Mycobacteriales</taxon>
        <taxon>Corynebacteriaceae</taxon>
        <taxon>Corynebacterium</taxon>
    </lineage>
</organism>
<comment type="caution">
    <text evidence="1">The sequence shown here is derived from an EMBL/GenBank/DDBJ whole genome shotgun (WGS) entry which is preliminary data.</text>
</comment>
<sequence length="448" mass="47946">MSRALGRPLYIWQRRAADVALELDGDGRLRYHTVLISVPRQCGKTTLDSAAGLTRCLIQPDAKVWFTAQTGQAARERWLKEVGTPVSTRLPTLGHVKRGAGDTRLIVPTTGSEFRPMPPSAEYLHGEQSDFVIVDEAWVHDDASGAALMQAIAPTFQSRAGTKLGVQLWKSSTMGTADSTWWHDALAEAIEGRPGVAVIDYGIADDVDPDDVDAVIAAHPLGGKDSIASFIRDQAAELPGGEFARAFGNRATAARERLIPLEPWLEAQTMLSIPATAPVVFGAAIDINRTETVIAACAVVDGLPLIEIVDRRPGTAWAADRLTELCDRHGAPPPVVDPVGPSGTLHDELVGRGYDMPHFSVRDLTRACAQFMDRLTHTTDGELDPTIGIRPNDGLDAAAEAVARRRVGDAWAWLRDGAAPIAALEAATLALHAAQHKPAPAPAPAIIF</sequence>
<dbReference type="EMBL" id="NQMQ01000002">
    <property type="protein sequence ID" value="PAJ70927.1"/>
    <property type="molecule type" value="Genomic_DNA"/>
</dbReference>
<evidence type="ECO:0008006" key="3">
    <source>
        <dbReference type="Google" id="ProtNLM"/>
    </source>
</evidence>
<evidence type="ECO:0000313" key="1">
    <source>
        <dbReference type="EMBL" id="PAJ70927.1"/>
    </source>
</evidence>
<accession>A0A269PFL7</accession>
<name>A0A269PFL7_9CORY</name>